<keyword evidence="1" id="KW-1133">Transmembrane helix</keyword>
<sequence>MNKKTNIKILNDKNKLLKNGIELKSVKNGFKLKDNNNLYLQPFIYTYIYKMGKSDEYYLYSKANYLIIILSLILLSFVLSFFFLNFSFLSWKFHLFTSFSGISFFIAYYLIIIFHHQYVLNIVEQK</sequence>
<organism evidence="2 3">
    <name type="scientific">Marivirga lumbricoides</name>
    <dbReference type="NCBI Taxonomy" id="1046115"/>
    <lineage>
        <taxon>Bacteria</taxon>
        <taxon>Pseudomonadati</taxon>
        <taxon>Bacteroidota</taxon>
        <taxon>Cytophagia</taxon>
        <taxon>Cytophagales</taxon>
        <taxon>Marivirgaceae</taxon>
        <taxon>Marivirga</taxon>
    </lineage>
</organism>
<reference evidence="3" key="1">
    <citation type="journal article" date="2019" name="Int. J. Syst. Evol. Microbiol.">
        <title>The Global Catalogue of Microorganisms (GCM) 10K type strain sequencing project: providing services to taxonomists for standard genome sequencing and annotation.</title>
        <authorList>
            <consortium name="The Broad Institute Genomics Platform"/>
            <consortium name="The Broad Institute Genome Sequencing Center for Infectious Disease"/>
            <person name="Wu L."/>
            <person name="Ma J."/>
        </authorList>
    </citation>
    <scope>NUCLEOTIDE SEQUENCE [LARGE SCALE GENOMIC DNA]</scope>
    <source>
        <strain evidence="3">CGMCC 1.10832</strain>
    </source>
</reference>
<name>A0ABQ1MPY8_9BACT</name>
<evidence type="ECO:0000256" key="1">
    <source>
        <dbReference type="SAM" id="Phobius"/>
    </source>
</evidence>
<dbReference type="EMBL" id="BMEC01000011">
    <property type="protein sequence ID" value="GGC44491.1"/>
    <property type="molecule type" value="Genomic_DNA"/>
</dbReference>
<proteinExistence type="predicted"/>
<evidence type="ECO:0000313" key="2">
    <source>
        <dbReference type="EMBL" id="GGC44491.1"/>
    </source>
</evidence>
<evidence type="ECO:0000313" key="3">
    <source>
        <dbReference type="Proteomes" id="UP000636010"/>
    </source>
</evidence>
<keyword evidence="1" id="KW-0472">Membrane</keyword>
<feature type="transmembrane region" description="Helical" evidence="1">
    <location>
        <begin position="95"/>
        <end position="114"/>
    </location>
</feature>
<dbReference type="Proteomes" id="UP000636010">
    <property type="component" value="Unassembled WGS sequence"/>
</dbReference>
<comment type="caution">
    <text evidence="2">The sequence shown here is derived from an EMBL/GenBank/DDBJ whole genome shotgun (WGS) entry which is preliminary data.</text>
</comment>
<keyword evidence="1" id="KW-0812">Transmembrane</keyword>
<keyword evidence="3" id="KW-1185">Reference proteome</keyword>
<feature type="transmembrane region" description="Helical" evidence="1">
    <location>
        <begin position="63"/>
        <end position="83"/>
    </location>
</feature>
<gene>
    <name evidence="2" type="ORF">GCM10011506_32570</name>
</gene>
<protein>
    <submittedName>
        <fullName evidence="2">Uncharacterized protein</fullName>
    </submittedName>
</protein>
<accession>A0ABQ1MPY8</accession>